<name>A0A8X6YVT5_9ARAC</name>
<comment type="caution">
    <text evidence="1">The sequence shown here is derived from an EMBL/GenBank/DDBJ whole genome shotgun (WGS) entry which is preliminary data.</text>
</comment>
<evidence type="ECO:0000313" key="1">
    <source>
        <dbReference type="EMBL" id="GFY76649.1"/>
    </source>
</evidence>
<sequence length="102" mass="11725">MFDRVVFQEEEMMIFPAFIIPLIFHPRTIPRRTTLPSHAIVFDMISEGDSVALKEVNSTRPAFIRSGERGQGARTENETFCFYPERPDFDETEGLQLTQLAS</sequence>
<reference evidence="1" key="1">
    <citation type="submission" date="2020-08" db="EMBL/GenBank/DDBJ databases">
        <title>Multicomponent nature underlies the extraordinary mechanical properties of spider dragline silk.</title>
        <authorList>
            <person name="Kono N."/>
            <person name="Nakamura H."/>
            <person name="Mori M."/>
            <person name="Yoshida Y."/>
            <person name="Ohtoshi R."/>
            <person name="Malay A.D."/>
            <person name="Moran D.A.P."/>
            <person name="Tomita M."/>
            <person name="Numata K."/>
            <person name="Arakawa K."/>
        </authorList>
    </citation>
    <scope>NUCLEOTIDE SEQUENCE</scope>
</reference>
<keyword evidence="2" id="KW-1185">Reference proteome</keyword>
<dbReference type="EMBL" id="BMAV01022055">
    <property type="protein sequence ID" value="GFY76649.1"/>
    <property type="molecule type" value="Genomic_DNA"/>
</dbReference>
<organism evidence="1 2">
    <name type="scientific">Trichonephila inaurata madagascariensis</name>
    <dbReference type="NCBI Taxonomy" id="2747483"/>
    <lineage>
        <taxon>Eukaryota</taxon>
        <taxon>Metazoa</taxon>
        <taxon>Ecdysozoa</taxon>
        <taxon>Arthropoda</taxon>
        <taxon>Chelicerata</taxon>
        <taxon>Arachnida</taxon>
        <taxon>Araneae</taxon>
        <taxon>Araneomorphae</taxon>
        <taxon>Entelegynae</taxon>
        <taxon>Araneoidea</taxon>
        <taxon>Nephilidae</taxon>
        <taxon>Trichonephila</taxon>
        <taxon>Trichonephila inaurata</taxon>
    </lineage>
</organism>
<accession>A0A8X6YVT5</accession>
<dbReference type="AlphaFoldDB" id="A0A8X6YVT5"/>
<protein>
    <submittedName>
        <fullName evidence="1">Uncharacterized protein</fullName>
    </submittedName>
</protein>
<dbReference type="Proteomes" id="UP000886998">
    <property type="component" value="Unassembled WGS sequence"/>
</dbReference>
<proteinExistence type="predicted"/>
<gene>
    <name evidence="1" type="ORF">TNIN_11671</name>
</gene>
<evidence type="ECO:0000313" key="2">
    <source>
        <dbReference type="Proteomes" id="UP000886998"/>
    </source>
</evidence>